<evidence type="ECO:0000313" key="4">
    <source>
        <dbReference type="Proteomes" id="UP001446205"/>
    </source>
</evidence>
<dbReference type="NCBIfam" id="NF006043">
    <property type="entry name" value="PRK08186.1"/>
    <property type="match status" value="1"/>
</dbReference>
<dbReference type="Gene3D" id="3.90.1300.10">
    <property type="entry name" value="Amidase signature (AS) domain"/>
    <property type="match status" value="1"/>
</dbReference>
<dbReference type="Gene3D" id="1.20.58.1700">
    <property type="match status" value="1"/>
</dbReference>
<accession>A0ABU9D9B9</accession>
<dbReference type="Pfam" id="PF01425">
    <property type="entry name" value="Amidase"/>
    <property type="match status" value="1"/>
</dbReference>
<dbReference type="PANTHER" id="PTHR11895">
    <property type="entry name" value="TRANSAMIDASE"/>
    <property type="match status" value="1"/>
</dbReference>
<dbReference type="EC" id="3.5.1.54" evidence="3"/>
<name>A0ABU9D9B9_9PROT</name>
<keyword evidence="3" id="KW-0378">Hydrolase</keyword>
<dbReference type="Gene3D" id="3.10.490.10">
    <property type="entry name" value="Gamma-glutamyl cyclotransferase-like"/>
    <property type="match status" value="1"/>
</dbReference>
<evidence type="ECO:0000313" key="3">
    <source>
        <dbReference type="EMBL" id="MEK8090127.1"/>
    </source>
</evidence>
<dbReference type="InterPro" id="IPR036928">
    <property type="entry name" value="AS_sf"/>
</dbReference>
<keyword evidence="4" id="KW-1185">Reference proteome</keyword>
<reference evidence="3 4" key="1">
    <citation type="submission" date="2024-04" db="EMBL/GenBank/DDBJ databases">
        <authorList>
            <person name="Abashina T."/>
            <person name="Shaikin A."/>
        </authorList>
    </citation>
    <scope>NUCLEOTIDE SEQUENCE [LARGE SCALE GENOMIC DNA]</scope>
    <source>
        <strain evidence="3 4">AAFK</strain>
    </source>
</reference>
<dbReference type="Pfam" id="PF21986">
    <property type="entry name" value="AH_C"/>
    <property type="match status" value="1"/>
</dbReference>
<dbReference type="EMBL" id="JBBPCO010000009">
    <property type="protein sequence ID" value="MEK8090127.1"/>
    <property type="molecule type" value="Genomic_DNA"/>
</dbReference>
<dbReference type="InterPro" id="IPR053844">
    <property type="entry name" value="AH_C"/>
</dbReference>
<organism evidence="3 4">
    <name type="scientific">Thermithiobacillus plumbiphilus</name>
    <dbReference type="NCBI Taxonomy" id="1729899"/>
    <lineage>
        <taxon>Bacteria</taxon>
        <taxon>Pseudomonadati</taxon>
        <taxon>Pseudomonadota</taxon>
        <taxon>Acidithiobacillia</taxon>
        <taxon>Acidithiobacillales</taxon>
        <taxon>Thermithiobacillaceae</taxon>
        <taxon>Thermithiobacillus</taxon>
    </lineage>
</organism>
<evidence type="ECO:0000259" key="1">
    <source>
        <dbReference type="Pfam" id="PF01425"/>
    </source>
</evidence>
<dbReference type="PANTHER" id="PTHR11895:SF169">
    <property type="entry name" value="GLUTAMYL-TRNA(GLN) AMIDOTRANSFERASE"/>
    <property type="match status" value="1"/>
</dbReference>
<feature type="domain" description="Amidase" evidence="1">
    <location>
        <begin position="25"/>
        <end position="434"/>
    </location>
</feature>
<comment type="caution">
    <text evidence="3">The sequence shown here is derived from an EMBL/GenBank/DDBJ whole genome shotgun (WGS) entry which is preliminary data.</text>
</comment>
<dbReference type="RefSeq" id="WP_341371183.1">
    <property type="nucleotide sequence ID" value="NZ_JBBPCO010000009.1"/>
</dbReference>
<dbReference type="NCBIfam" id="TIGR02713">
    <property type="entry name" value="allophanate_hyd"/>
    <property type="match status" value="1"/>
</dbReference>
<proteinExistence type="predicted"/>
<dbReference type="GO" id="GO:0004039">
    <property type="term" value="F:allophanate hydrolase activity"/>
    <property type="evidence" value="ECO:0007669"/>
    <property type="project" value="UniProtKB-EC"/>
</dbReference>
<gene>
    <name evidence="3" type="primary">atzF</name>
    <name evidence="3" type="ORF">WOB96_10180</name>
</gene>
<evidence type="ECO:0000259" key="2">
    <source>
        <dbReference type="Pfam" id="PF21986"/>
    </source>
</evidence>
<protein>
    <submittedName>
        <fullName evidence="3">Allophanate hydrolase</fullName>
        <ecNumber evidence="3">3.5.1.54</ecNumber>
    </submittedName>
</protein>
<dbReference type="InterPro" id="IPR000120">
    <property type="entry name" value="Amidase"/>
</dbReference>
<dbReference type="SUPFAM" id="SSF75304">
    <property type="entry name" value="Amidase signature (AS) enzymes"/>
    <property type="match status" value="1"/>
</dbReference>
<dbReference type="InterPro" id="IPR014085">
    <property type="entry name" value="Allophanate_hydrolase"/>
</dbReference>
<dbReference type="InterPro" id="IPR023631">
    <property type="entry name" value="Amidase_dom"/>
</dbReference>
<dbReference type="Proteomes" id="UP001446205">
    <property type="component" value="Unassembled WGS sequence"/>
</dbReference>
<sequence length="605" mass="64503">MSLSLNIDTLRRAYRAGGLRPTELIAQVLDAIADDPHRAWISIFPREQLMEYAARLEARDPGNLPLYGIPFAIKDNIGLAGLPTTAGCPDYAYQPAESAFVVQRLIDAGAIPIGKTNLDQFATGLVGTRSPYGACRNAFDPDYIAGGSSSGSAVAVALGQVSFALGTDTAGSGRVPAAFNNIVGLKPTRGLLSTRGVVPACRSLDCVSIFALTSPDAAEVLRVVADFDAADAYARPAPADVVELPARIRIGVPLASQLDFFGNPDYAALFEQALTQARMLDAELVPLDITPLLEAARLLYEGPWLAERYAAIRAFIETQPESLHPVTRAVIEPARELRSVDAFDAMYRLQELRRASEALWTQVDCLLLPTAGSIYRIADMEADPLRLNSALGRYTNFMNLLDLCGVAVPAGFTPAGLPFGVTFCAPAWQDAALLDLAGRFQQLGKLPLGATGQPLPEPAASVPSRVSSWTRVAVCGAHMEGLPLNHELSSRGGRLISRTRTAPCYRLYALAGGPPQRPGLVRDDTGAHIALEVWELPLTHFGSFVAGIPAPLGIGTLTLEDGSTVQGFVCEAYALGDARDITEFGGWRDWLQKPSANPGAKLADS</sequence>
<feature type="domain" description="Allophanate hydrolase C-terminal" evidence="2">
    <location>
        <begin position="471"/>
        <end position="592"/>
    </location>
</feature>